<dbReference type="Pfam" id="PF10458">
    <property type="entry name" value="Val_tRNA-synt_C"/>
    <property type="match status" value="1"/>
</dbReference>
<dbReference type="InterPro" id="IPR010978">
    <property type="entry name" value="tRNA-bd_arm"/>
</dbReference>
<evidence type="ECO:0000313" key="11">
    <source>
        <dbReference type="EMBL" id="GAI76727.1"/>
    </source>
</evidence>
<dbReference type="GO" id="GO:0005524">
    <property type="term" value="F:ATP binding"/>
    <property type="evidence" value="ECO:0007669"/>
    <property type="project" value="UniProtKB-KW"/>
</dbReference>
<reference evidence="11" key="1">
    <citation type="journal article" date="2014" name="Front. Microbiol.">
        <title>High frequency of phylogenetically diverse reductive dehalogenase-homologous genes in deep subseafloor sedimentary metagenomes.</title>
        <authorList>
            <person name="Kawai M."/>
            <person name="Futagami T."/>
            <person name="Toyoda A."/>
            <person name="Takaki Y."/>
            <person name="Nishi S."/>
            <person name="Hori S."/>
            <person name="Arai W."/>
            <person name="Tsubouchi T."/>
            <person name="Morono Y."/>
            <person name="Uchiyama I."/>
            <person name="Ito T."/>
            <person name="Fujiyama A."/>
            <person name="Inagaki F."/>
            <person name="Takami H."/>
        </authorList>
    </citation>
    <scope>NUCLEOTIDE SEQUENCE</scope>
    <source>
        <strain evidence="11">Expedition CK06-06</strain>
    </source>
</reference>
<dbReference type="GO" id="GO:0004832">
    <property type="term" value="F:valine-tRNA ligase activity"/>
    <property type="evidence" value="ECO:0007669"/>
    <property type="project" value="UniProtKB-EC"/>
</dbReference>
<evidence type="ECO:0000256" key="1">
    <source>
        <dbReference type="ARBA" id="ARBA00013169"/>
    </source>
</evidence>
<dbReference type="InterPro" id="IPR037118">
    <property type="entry name" value="Val-tRNA_synth_C_sf"/>
</dbReference>
<sequence length="70" mass="8160">MESMFDLEAERKRLQKEIAQSQAEIARLEARLNDKAFLSKAPAAVIDKERQKLHTLTDKLKRLEQQIPEL</sequence>
<evidence type="ECO:0000256" key="7">
    <source>
        <dbReference type="ARBA" id="ARBA00029936"/>
    </source>
</evidence>
<dbReference type="Gene3D" id="1.10.287.380">
    <property type="entry name" value="Valyl-tRNA synthetase, C-terminal domain"/>
    <property type="match status" value="1"/>
</dbReference>
<evidence type="ECO:0000256" key="9">
    <source>
        <dbReference type="SAM" id="Coils"/>
    </source>
</evidence>
<keyword evidence="2" id="KW-0436">Ligase</keyword>
<proteinExistence type="predicted"/>
<dbReference type="EMBL" id="BARW01009143">
    <property type="protein sequence ID" value="GAI76727.1"/>
    <property type="molecule type" value="Genomic_DNA"/>
</dbReference>
<organism evidence="11">
    <name type="scientific">marine sediment metagenome</name>
    <dbReference type="NCBI Taxonomy" id="412755"/>
    <lineage>
        <taxon>unclassified sequences</taxon>
        <taxon>metagenomes</taxon>
        <taxon>ecological metagenomes</taxon>
    </lineage>
</organism>
<dbReference type="GO" id="GO:0006438">
    <property type="term" value="P:valyl-tRNA aminoacylation"/>
    <property type="evidence" value="ECO:0007669"/>
    <property type="project" value="InterPro"/>
</dbReference>
<evidence type="ECO:0000256" key="5">
    <source>
        <dbReference type="ARBA" id="ARBA00022917"/>
    </source>
</evidence>
<dbReference type="GO" id="GO:0005737">
    <property type="term" value="C:cytoplasm"/>
    <property type="evidence" value="ECO:0007669"/>
    <property type="project" value="InterPro"/>
</dbReference>
<dbReference type="InterPro" id="IPR019499">
    <property type="entry name" value="Val-tRNA_synth_tRNA-bd"/>
</dbReference>
<comment type="catalytic activity">
    <reaction evidence="8">
        <text>tRNA(Val) + L-valine + ATP = L-valyl-tRNA(Val) + AMP + diphosphate</text>
        <dbReference type="Rhea" id="RHEA:10704"/>
        <dbReference type="Rhea" id="RHEA-COMP:9672"/>
        <dbReference type="Rhea" id="RHEA-COMP:9708"/>
        <dbReference type="ChEBI" id="CHEBI:30616"/>
        <dbReference type="ChEBI" id="CHEBI:33019"/>
        <dbReference type="ChEBI" id="CHEBI:57762"/>
        <dbReference type="ChEBI" id="CHEBI:78442"/>
        <dbReference type="ChEBI" id="CHEBI:78537"/>
        <dbReference type="ChEBI" id="CHEBI:456215"/>
        <dbReference type="EC" id="6.1.1.9"/>
    </reaction>
</comment>
<protein>
    <recommendedName>
        <fullName evidence="1">valine--tRNA ligase</fullName>
        <ecNumber evidence="1">6.1.1.9</ecNumber>
    </recommendedName>
    <alternativeName>
        <fullName evidence="7">Valyl-tRNA synthetase</fullName>
    </alternativeName>
</protein>
<feature type="coiled-coil region" evidence="9">
    <location>
        <begin position="4"/>
        <end position="66"/>
    </location>
</feature>
<keyword evidence="9" id="KW-0175">Coiled coil</keyword>
<dbReference type="EC" id="6.1.1.9" evidence="1"/>
<evidence type="ECO:0000256" key="4">
    <source>
        <dbReference type="ARBA" id="ARBA00022840"/>
    </source>
</evidence>
<evidence type="ECO:0000256" key="6">
    <source>
        <dbReference type="ARBA" id="ARBA00023146"/>
    </source>
</evidence>
<keyword evidence="6" id="KW-0030">Aminoacyl-tRNA synthetase</keyword>
<name>X1R7K1_9ZZZZ</name>
<evidence type="ECO:0000256" key="3">
    <source>
        <dbReference type="ARBA" id="ARBA00022741"/>
    </source>
</evidence>
<dbReference type="AlphaFoldDB" id="X1R7K1"/>
<evidence type="ECO:0000256" key="8">
    <source>
        <dbReference type="ARBA" id="ARBA00047552"/>
    </source>
</evidence>
<comment type="caution">
    <text evidence="11">The sequence shown here is derived from an EMBL/GenBank/DDBJ whole genome shotgun (WGS) entry which is preliminary data.</text>
</comment>
<dbReference type="FunFam" id="1.10.287.380:FF:000001">
    <property type="entry name" value="Valine--tRNA ligase"/>
    <property type="match status" value="1"/>
</dbReference>
<gene>
    <name evidence="11" type="ORF">S12H4_18496</name>
</gene>
<dbReference type="SUPFAM" id="SSF46589">
    <property type="entry name" value="tRNA-binding arm"/>
    <property type="match status" value="1"/>
</dbReference>
<accession>X1R7K1</accession>
<evidence type="ECO:0000256" key="2">
    <source>
        <dbReference type="ARBA" id="ARBA00022598"/>
    </source>
</evidence>
<feature type="domain" description="Valyl-tRNA synthetase tRNA-binding arm" evidence="10">
    <location>
        <begin position="6"/>
        <end position="70"/>
    </location>
</feature>
<keyword evidence="5" id="KW-0648">Protein biosynthesis</keyword>
<keyword evidence="3" id="KW-0547">Nucleotide-binding</keyword>
<keyword evidence="4" id="KW-0067">ATP-binding</keyword>
<evidence type="ECO:0000259" key="10">
    <source>
        <dbReference type="Pfam" id="PF10458"/>
    </source>
</evidence>